<dbReference type="InterPro" id="IPR027417">
    <property type="entry name" value="P-loop_NTPase"/>
</dbReference>
<dbReference type="SMART" id="SM00382">
    <property type="entry name" value="AAA"/>
    <property type="match status" value="1"/>
</dbReference>
<name>A0A9W6WPP5_9STRA</name>
<evidence type="ECO:0000313" key="12">
    <source>
        <dbReference type="Proteomes" id="UP001165083"/>
    </source>
</evidence>
<feature type="domain" description="ABC transmembrane type-1" evidence="10">
    <location>
        <begin position="32"/>
        <end position="245"/>
    </location>
</feature>
<comment type="subcellular location">
    <subcellularLocation>
        <location evidence="1">Membrane</location>
        <topology evidence="1">Multi-pass membrane protein</topology>
    </subcellularLocation>
</comment>
<keyword evidence="6 8" id="KW-1133">Transmembrane helix</keyword>
<dbReference type="GO" id="GO:0005524">
    <property type="term" value="F:ATP binding"/>
    <property type="evidence" value="ECO:0007669"/>
    <property type="project" value="UniProtKB-KW"/>
</dbReference>
<feature type="transmembrane region" description="Helical" evidence="8">
    <location>
        <begin position="51"/>
        <end position="72"/>
    </location>
</feature>
<proteinExistence type="predicted"/>
<accession>A0A9W6WPP5</accession>
<evidence type="ECO:0000256" key="4">
    <source>
        <dbReference type="ARBA" id="ARBA00022741"/>
    </source>
</evidence>
<dbReference type="EMBL" id="BSXW01000089">
    <property type="protein sequence ID" value="GMF11833.1"/>
    <property type="molecule type" value="Genomic_DNA"/>
</dbReference>
<dbReference type="Pfam" id="PF00664">
    <property type="entry name" value="ABC_membrane"/>
    <property type="match status" value="1"/>
</dbReference>
<dbReference type="PANTHER" id="PTHR24222">
    <property type="entry name" value="ABC TRANSPORTER B FAMILY"/>
    <property type="match status" value="1"/>
</dbReference>
<gene>
    <name evidence="11" type="ORF">Plil01_000250400</name>
</gene>
<dbReference type="GO" id="GO:0140359">
    <property type="term" value="F:ABC-type transporter activity"/>
    <property type="evidence" value="ECO:0007669"/>
    <property type="project" value="InterPro"/>
</dbReference>
<keyword evidence="3 8" id="KW-0812">Transmembrane</keyword>
<dbReference type="SUPFAM" id="SSF90123">
    <property type="entry name" value="ABC transporter transmembrane region"/>
    <property type="match status" value="1"/>
</dbReference>
<dbReference type="PROSITE" id="PS50893">
    <property type="entry name" value="ABC_TRANSPORTER_2"/>
    <property type="match status" value="1"/>
</dbReference>
<dbReference type="PROSITE" id="PS00211">
    <property type="entry name" value="ABC_TRANSPORTER_1"/>
    <property type="match status" value="1"/>
</dbReference>
<dbReference type="PROSITE" id="PS50929">
    <property type="entry name" value="ABC_TM1F"/>
    <property type="match status" value="1"/>
</dbReference>
<feature type="transmembrane region" description="Helical" evidence="8">
    <location>
        <begin position="145"/>
        <end position="166"/>
    </location>
</feature>
<sequence length="507" mass="55073">MSSLHYAEVETPKGSGVLNTNAHADKPSTSNLAPLADLFSILDNIRDASLLYVYVGIAVFLSGCLQVACWSITAARQSKHRGAYVKAILTKEIGWFDVNDPMQLPSRVAETPVKIQEGMGRKVGDGIHYFSTAVSGIVIGLVKGWGLALVVMALMPFIAFTAFFSMKQLSKDTQTGIDAYGEAGAIAQESLSNVRTVHAFNSIEHFAGMYEQALHSSTKAGIKNGFAVGWGTGVMFFTVFCTYALGWTMVRTKSTVIRLREIAQALGVTMVVECKTLDKVAGRIGIENVTFAYPTRPGVRVCHNYSLTLEDGETVALFGPSGSGKNAIVSHLERFYDPLGGTVCIDGEDIQALNVKWLKKQVGLVGQEPALFATSIMENNRYGYPSATDQQVIEAAKMANAYDFIQAFPQGFATEVGERGTQLSGGQKQRIAIARAIIKNPPILLLDEATSALNTESERVVQESLDKLLSQAVQQLLWHIDCPLFVTLVALPFIATEQLWRLELTTS</sequence>
<dbReference type="Gene3D" id="3.40.50.300">
    <property type="entry name" value="P-loop containing nucleotide triphosphate hydrolases"/>
    <property type="match status" value="1"/>
</dbReference>
<dbReference type="OrthoDB" id="76207at2759"/>
<dbReference type="InterPro" id="IPR036640">
    <property type="entry name" value="ABC1_TM_sf"/>
</dbReference>
<feature type="domain" description="ABC transporter" evidence="9">
    <location>
        <begin position="284"/>
        <end position="506"/>
    </location>
</feature>
<keyword evidence="5" id="KW-0067">ATP-binding</keyword>
<feature type="transmembrane region" description="Helical" evidence="8">
    <location>
        <begin position="227"/>
        <end position="250"/>
    </location>
</feature>
<evidence type="ECO:0000259" key="9">
    <source>
        <dbReference type="PROSITE" id="PS50893"/>
    </source>
</evidence>
<dbReference type="GO" id="GO:0005737">
    <property type="term" value="C:cytoplasm"/>
    <property type="evidence" value="ECO:0007669"/>
    <property type="project" value="UniProtKB-ARBA"/>
</dbReference>
<protein>
    <submittedName>
        <fullName evidence="11">Unnamed protein product</fullName>
    </submittedName>
</protein>
<dbReference type="GO" id="GO:0016887">
    <property type="term" value="F:ATP hydrolysis activity"/>
    <property type="evidence" value="ECO:0007669"/>
    <property type="project" value="InterPro"/>
</dbReference>
<dbReference type="Pfam" id="PF00005">
    <property type="entry name" value="ABC_tran"/>
    <property type="match status" value="1"/>
</dbReference>
<dbReference type="FunFam" id="3.40.50.300:FF:000604">
    <property type="entry name" value="ABC transporter B family member 28"/>
    <property type="match status" value="1"/>
</dbReference>
<evidence type="ECO:0000256" key="2">
    <source>
        <dbReference type="ARBA" id="ARBA00022448"/>
    </source>
</evidence>
<dbReference type="InterPro" id="IPR017871">
    <property type="entry name" value="ABC_transporter-like_CS"/>
</dbReference>
<evidence type="ECO:0000259" key="10">
    <source>
        <dbReference type="PROSITE" id="PS50929"/>
    </source>
</evidence>
<evidence type="ECO:0000256" key="6">
    <source>
        <dbReference type="ARBA" id="ARBA00022989"/>
    </source>
</evidence>
<dbReference type="InterPro" id="IPR011527">
    <property type="entry name" value="ABC1_TM_dom"/>
</dbReference>
<dbReference type="CDD" id="cd18577">
    <property type="entry name" value="ABC_6TM_Pgp_ABCB1_D1_like"/>
    <property type="match status" value="1"/>
</dbReference>
<evidence type="ECO:0000256" key="5">
    <source>
        <dbReference type="ARBA" id="ARBA00022840"/>
    </source>
</evidence>
<evidence type="ECO:0000256" key="1">
    <source>
        <dbReference type="ARBA" id="ARBA00004141"/>
    </source>
</evidence>
<dbReference type="InterPro" id="IPR003593">
    <property type="entry name" value="AAA+_ATPase"/>
</dbReference>
<keyword evidence="2" id="KW-0813">Transport</keyword>
<dbReference type="InterPro" id="IPR003439">
    <property type="entry name" value="ABC_transporter-like_ATP-bd"/>
</dbReference>
<evidence type="ECO:0000256" key="7">
    <source>
        <dbReference type="ARBA" id="ARBA00023136"/>
    </source>
</evidence>
<keyword evidence="12" id="KW-1185">Reference proteome</keyword>
<dbReference type="Gene3D" id="1.20.1560.10">
    <property type="entry name" value="ABC transporter type 1, transmembrane domain"/>
    <property type="match status" value="1"/>
</dbReference>
<reference evidence="11" key="1">
    <citation type="submission" date="2023-04" db="EMBL/GenBank/DDBJ databases">
        <title>Phytophthora lilii NBRC 32176.</title>
        <authorList>
            <person name="Ichikawa N."/>
            <person name="Sato H."/>
            <person name="Tonouchi N."/>
        </authorList>
    </citation>
    <scope>NUCLEOTIDE SEQUENCE</scope>
    <source>
        <strain evidence="11">NBRC 32176</strain>
    </source>
</reference>
<dbReference type="GO" id="GO:0005886">
    <property type="term" value="C:plasma membrane"/>
    <property type="evidence" value="ECO:0007669"/>
    <property type="project" value="TreeGrafter"/>
</dbReference>
<keyword evidence="4" id="KW-0547">Nucleotide-binding</keyword>
<organism evidence="11 12">
    <name type="scientific">Phytophthora lilii</name>
    <dbReference type="NCBI Taxonomy" id="2077276"/>
    <lineage>
        <taxon>Eukaryota</taxon>
        <taxon>Sar</taxon>
        <taxon>Stramenopiles</taxon>
        <taxon>Oomycota</taxon>
        <taxon>Peronosporomycetes</taxon>
        <taxon>Peronosporales</taxon>
        <taxon>Peronosporaceae</taxon>
        <taxon>Phytophthora</taxon>
    </lineage>
</organism>
<evidence type="ECO:0000256" key="3">
    <source>
        <dbReference type="ARBA" id="ARBA00022692"/>
    </source>
</evidence>
<keyword evidence="7 8" id="KW-0472">Membrane</keyword>
<dbReference type="AlphaFoldDB" id="A0A9W6WPP5"/>
<evidence type="ECO:0000256" key="8">
    <source>
        <dbReference type="SAM" id="Phobius"/>
    </source>
</evidence>
<dbReference type="Proteomes" id="UP001165083">
    <property type="component" value="Unassembled WGS sequence"/>
</dbReference>
<dbReference type="SUPFAM" id="SSF52540">
    <property type="entry name" value="P-loop containing nucleoside triphosphate hydrolases"/>
    <property type="match status" value="1"/>
</dbReference>
<comment type="caution">
    <text evidence="11">The sequence shown here is derived from an EMBL/GenBank/DDBJ whole genome shotgun (WGS) entry which is preliminary data.</text>
</comment>
<dbReference type="PANTHER" id="PTHR24222:SF76">
    <property type="entry name" value="MYCOBACTIN IMPORT ATP-BINDING_PERMEASE PROTEIN IRTB"/>
    <property type="match status" value="1"/>
</dbReference>
<dbReference type="InterPro" id="IPR039421">
    <property type="entry name" value="Type_1_exporter"/>
</dbReference>
<evidence type="ECO:0000313" key="11">
    <source>
        <dbReference type="EMBL" id="GMF11833.1"/>
    </source>
</evidence>